<evidence type="ECO:0000256" key="1">
    <source>
        <dbReference type="ARBA" id="ARBA00004685"/>
    </source>
</evidence>
<evidence type="ECO:0000313" key="4">
    <source>
        <dbReference type="Proteomes" id="UP000799118"/>
    </source>
</evidence>
<comment type="similarity">
    <text evidence="2">Belongs to the ustYa family.</text>
</comment>
<dbReference type="PANTHER" id="PTHR33365:SF4">
    <property type="entry name" value="CYCLOCHLOROTINE BIOSYNTHESIS PROTEIN O"/>
    <property type="match status" value="1"/>
</dbReference>
<dbReference type="OrthoDB" id="3687641at2759"/>
<protein>
    <submittedName>
        <fullName evidence="3">Uncharacterized protein</fullName>
    </submittedName>
</protein>
<accession>A0A6A4I2M4</accession>
<keyword evidence="4" id="KW-1185">Reference proteome</keyword>
<reference evidence="3" key="1">
    <citation type="journal article" date="2019" name="Environ. Microbiol.">
        <title>Fungal ecological strategies reflected in gene transcription - a case study of two litter decomposers.</title>
        <authorList>
            <person name="Barbi F."/>
            <person name="Kohler A."/>
            <person name="Barry K."/>
            <person name="Baskaran P."/>
            <person name="Daum C."/>
            <person name="Fauchery L."/>
            <person name="Ihrmark K."/>
            <person name="Kuo A."/>
            <person name="LaButti K."/>
            <person name="Lipzen A."/>
            <person name="Morin E."/>
            <person name="Grigoriev I.V."/>
            <person name="Henrissat B."/>
            <person name="Lindahl B."/>
            <person name="Martin F."/>
        </authorList>
    </citation>
    <scope>NUCLEOTIDE SEQUENCE</scope>
    <source>
        <strain evidence="3">JB14</strain>
    </source>
</reference>
<comment type="pathway">
    <text evidence="1">Mycotoxin biosynthesis.</text>
</comment>
<dbReference type="Pfam" id="PF11807">
    <property type="entry name" value="UstYa"/>
    <property type="match status" value="1"/>
</dbReference>
<gene>
    <name evidence="3" type="ORF">BT96DRAFT_512280</name>
</gene>
<dbReference type="EMBL" id="ML769429">
    <property type="protein sequence ID" value="KAE9403035.1"/>
    <property type="molecule type" value="Genomic_DNA"/>
</dbReference>
<evidence type="ECO:0000313" key="3">
    <source>
        <dbReference type="EMBL" id="KAE9403035.1"/>
    </source>
</evidence>
<dbReference type="PANTHER" id="PTHR33365">
    <property type="entry name" value="YALI0B05434P"/>
    <property type="match status" value="1"/>
</dbReference>
<sequence>MTPYQGYPSPEVDAAWAALYPYVEAAIPKSEAAKMANKTSPIPGDESNYFVIPEVFHTLHCLDTLRKALHPDYYNLTTADPPKLLFQPGHMDHCIDVIRQSLICSADVTPLVKIWDEERNRTLGRTDVVHECRDFSKIQQWAEAHHMQGSFDASVYLENDLNIPILY</sequence>
<evidence type="ECO:0000256" key="2">
    <source>
        <dbReference type="ARBA" id="ARBA00035112"/>
    </source>
</evidence>
<dbReference type="GO" id="GO:0043386">
    <property type="term" value="P:mycotoxin biosynthetic process"/>
    <property type="evidence" value="ECO:0007669"/>
    <property type="project" value="InterPro"/>
</dbReference>
<organism evidence="3 4">
    <name type="scientific">Gymnopus androsaceus JB14</name>
    <dbReference type="NCBI Taxonomy" id="1447944"/>
    <lineage>
        <taxon>Eukaryota</taxon>
        <taxon>Fungi</taxon>
        <taxon>Dikarya</taxon>
        <taxon>Basidiomycota</taxon>
        <taxon>Agaricomycotina</taxon>
        <taxon>Agaricomycetes</taxon>
        <taxon>Agaricomycetidae</taxon>
        <taxon>Agaricales</taxon>
        <taxon>Marasmiineae</taxon>
        <taxon>Omphalotaceae</taxon>
        <taxon>Gymnopus</taxon>
    </lineage>
</organism>
<dbReference type="AlphaFoldDB" id="A0A6A4I2M4"/>
<proteinExistence type="inferred from homology"/>
<dbReference type="Proteomes" id="UP000799118">
    <property type="component" value="Unassembled WGS sequence"/>
</dbReference>
<name>A0A6A4I2M4_9AGAR</name>
<dbReference type="InterPro" id="IPR021765">
    <property type="entry name" value="UstYa-like"/>
</dbReference>